<accession>A0A5M3MI66</accession>
<reference evidence="2" key="1">
    <citation type="journal article" date="2012" name="Science">
        <title>The Paleozoic origin of enzymatic lignin decomposition reconstructed from 31 fungal genomes.</title>
        <authorList>
            <person name="Floudas D."/>
            <person name="Binder M."/>
            <person name="Riley R."/>
            <person name="Barry K."/>
            <person name="Blanchette R.A."/>
            <person name="Henrissat B."/>
            <person name="Martinez A.T."/>
            <person name="Otillar R."/>
            <person name="Spatafora J.W."/>
            <person name="Yadav J.S."/>
            <person name="Aerts A."/>
            <person name="Benoit I."/>
            <person name="Boyd A."/>
            <person name="Carlson A."/>
            <person name="Copeland A."/>
            <person name="Coutinho P.M."/>
            <person name="de Vries R.P."/>
            <person name="Ferreira P."/>
            <person name="Findley K."/>
            <person name="Foster B."/>
            <person name="Gaskell J."/>
            <person name="Glotzer D."/>
            <person name="Gorecki P."/>
            <person name="Heitman J."/>
            <person name="Hesse C."/>
            <person name="Hori C."/>
            <person name="Igarashi K."/>
            <person name="Jurgens J.A."/>
            <person name="Kallen N."/>
            <person name="Kersten P."/>
            <person name="Kohler A."/>
            <person name="Kuees U."/>
            <person name="Kumar T.K.A."/>
            <person name="Kuo A."/>
            <person name="LaButti K."/>
            <person name="Larrondo L.F."/>
            <person name="Lindquist E."/>
            <person name="Ling A."/>
            <person name="Lombard V."/>
            <person name="Lucas S."/>
            <person name="Lundell T."/>
            <person name="Martin R."/>
            <person name="McLaughlin D.J."/>
            <person name="Morgenstern I."/>
            <person name="Morin E."/>
            <person name="Murat C."/>
            <person name="Nagy L.G."/>
            <person name="Nolan M."/>
            <person name="Ohm R.A."/>
            <person name="Patyshakuliyeva A."/>
            <person name="Rokas A."/>
            <person name="Ruiz-Duenas F.J."/>
            <person name="Sabat G."/>
            <person name="Salamov A."/>
            <person name="Samejima M."/>
            <person name="Schmutz J."/>
            <person name="Slot J.C."/>
            <person name="St John F."/>
            <person name="Stenlid J."/>
            <person name="Sun H."/>
            <person name="Sun S."/>
            <person name="Syed K."/>
            <person name="Tsang A."/>
            <person name="Wiebenga A."/>
            <person name="Young D."/>
            <person name="Pisabarro A."/>
            <person name="Eastwood D.C."/>
            <person name="Martin F."/>
            <person name="Cullen D."/>
            <person name="Grigoriev I.V."/>
            <person name="Hibbett D.S."/>
        </authorList>
    </citation>
    <scope>NUCLEOTIDE SEQUENCE [LARGE SCALE GENOMIC DNA]</scope>
    <source>
        <strain evidence="2">RWD-64-598 SS2</strain>
    </source>
</reference>
<comment type="caution">
    <text evidence="1">The sequence shown here is derived from an EMBL/GenBank/DDBJ whole genome shotgun (WGS) entry which is preliminary data.</text>
</comment>
<organism evidence="1 2">
    <name type="scientific">Coniophora puteana (strain RWD-64-598)</name>
    <name type="common">Brown rot fungus</name>
    <dbReference type="NCBI Taxonomy" id="741705"/>
    <lineage>
        <taxon>Eukaryota</taxon>
        <taxon>Fungi</taxon>
        <taxon>Dikarya</taxon>
        <taxon>Basidiomycota</taxon>
        <taxon>Agaricomycotina</taxon>
        <taxon>Agaricomycetes</taxon>
        <taxon>Agaricomycetidae</taxon>
        <taxon>Boletales</taxon>
        <taxon>Coniophorineae</taxon>
        <taxon>Coniophoraceae</taxon>
        <taxon>Coniophora</taxon>
    </lineage>
</organism>
<sequence>MILQTFTQCLKTHILDRLREQGDTPESLDLPSKDVEDFEYSDKQLDALIISKNRLHEHKTLRINYTTYDVWREQDTINPRSRADLMVLAQDLQPDSNSHPYWYACLLYIFHVDV</sequence>
<proteinExistence type="predicted"/>
<protein>
    <submittedName>
        <fullName evidence="1">Uncharacterized protein</fullName>
    </submittedName>
</protein>
<dbReference type="Proteomes" id="UP000053558">
    <property type="component" value="Unassembled WGS sequence"/>
</dbReference>
<dbReference type="EMBL" id="JH711581">
    <property type="protein sequence ID" value="EIW78902.1"/>
    <property type="molecule type" value="Genomic_DNA"/>
</dbReference>
<dbReference type="RefSeq" id="XP_007770420.1">
    <property type="nucleotide sequence ID" value="XM_007772230.1"/>
</dbReference>
<name>A0A5M3MI66_CONPW</name>
<evidence type="ECO:0000313" key="2">
    <source>
        <dbReference type="Proteomes" id="UP000053558"/>
    </source>
</evidence>
<dbReference type="KEGG" id="cput:CONPUDRAFT_59092"/>
<dbReference type="AlphaFoldDB" id="A0A5M3MI66"/>
<keyword evidence="2" id="KW-1185">Reference proteome</keyword>
<gene>
    <name evidence="1" type="ORF">CONPUDRAFT_59092</name>
</gene>
<dbReference type="OMA" id="WYACLLY"/>
<evidence type="ECO:0000313" key="1">
    <source>
        <dbReference type="EMBL" id="EIW78902.1"/>
    </source>
</evidence>
<dbReference type="GeneID" id="19208006"/>
<dbReference type="OrthoDB" id="2675714at2759"/>